<evidence type="ECO:0000313" key="1">
    <source>
        <dbReference type="EMBL" id="PPR83369.1"/>
    </source>
</evidence>
<organism evidence="1 2">
    <name type="scientific">Gossypium barbadense</name>
    <name type="common">Sea Island cotton</name>
    <name type="synonym">Hibiscus barbadensis</name>
    <dbReference type="NCBI Taxonomy" id="3634"/>
    <lineage>
        <taxon>Eukaryota</taxon>
        <taxon>Viridiplantae</taxon>
        <taxon>Streptophyta</taxon>
        <taxon>Embryophyta</taxon>
        <taxon>Tracheophyta</taxon>
        <taxon>Spermatophyta</taxon>
        <taxon>Magnoliopsida</taxon>
        <taxon>eudicotyledons</taxon>
        <taxon>Gunneridae</taxon>
        <taxon>Pentapetalae</taxon>
        <taxon>rosids</taxon>
        <taxon>malvids</taxon>
        <taxon>Malvales</taxon>
        <taxon>Malvaceae</taxon>
        <taxon>Malvoideae</taxon>
        <taxon>Gossypium</taxon>
    </lineage>
</organism>
<sequence>MPEEDAFIAYGLPWRTYTCSCGSEMYFKVSSLPPASRLCFSSTEPFAIVQTLEIDFPHCANLEVVTGRDQNTGEEIVENVGTARFFFKWKPVD</sequence>
<dbReference type="OrthoDB" id="10366009at2759"/>
<gene>
    <name evidence="1" type="ORF">GOBAR_AA37343</name>
</gene>
<proteinExistence type="predicted"/>
<name>A0A2P5VX35_GOSBA</name>
<evidence type="ECO:0000313" key="2">
    <source>
        <dbReference type="Proteomes" id="UP000239757"/>
    </source>
</evidence>
<dbReference type="EMBL" id="KZ670388">
    <property type="protein sequence ID" value="PPR83369.1"/>
    <property type="molecule type" value="Genomic_DNA"/>
</dbReference>
<reference evidence="1 2" key="1">
    <citation type="submission" date="2015-01" db="EMBL/GenBank/DDBJ databases">
        <title>Genome of allotetraploid Gossypium barbadense reveals genomic plasticity and fiber elongation in cotton evolution.</title>
        <authorList>
            <person name="Chen X."/>
            <person name="Liu X."/>
            <person name="Zhao B."/>
            <person name="Zheng H."/>
            <person name="Hu Y."/>
            <person name="Lu G."/>
            <person name="Yang C."/>
            <person name="Chen J."/>
            <person name="Shan C."/>
            <person name="Zhang L."/>
            <person name="Zhou Y."/>
            <person name="Wang L."/>
            <person name="Guo W."/>
            <person name="Bai Y."/>
            <person name="Ruan J."/>
            <person name="Shangguan X."/>
            <person name="Mao Y."/>
            <person name="Jiang J."/>
            <person name="Zhu Y."/>
            <person name="Lei J."/>
            <person name="Kang H."/>
            <person name="Chen S."/>
            <person name="He X."/>
            <person name="Wang R."/>
            <person name="Wang Y."/>
            <person name="Chen J."/>
            <person name="Wang L."/>
            <person name="Yu S."/>
            <person name="Wang B."/>
            <person name="Wei J."/>
            <person name="Song S."/>
            <person name="Lu X."/>
            <person name="Gao Z."/>
            <person name="Gu W."/>
            <person name="Deng X."/>
            <person name="Ma D."/>
            <person name="Wang S."/>
            <person name="Liang W."/>
            <person name="Fang L."/>
            <person name="Cai C."/>
            <person name="Zhu X."/>
            <person name="Zhou B."/>
            <person name="Zhang Y."/>
            <person name="Chen Z."/>
            <person name="Xu S."/>
            <person name="Zhu R."/>
            <person name="Wang S."/>
            <person name="Zhang T."/>
            <person name="Zhao G."/>
        </authorList>
    </citation>
    <scope>NUCLEOTIDE SEQUENCE [LARGE SCALE GENOMIC DNA]</scope>
    <source>
        <strain evidence="2">cv. Xinhai21</strain>
        <tissue evidence="1">Leaf</tissue>
    </source>
</reference>
<dbReference type="Proteomes" id="UP000239757">
    <property type="component" value="Unassembled WGS sequence"/>
</dbReference>
<protein>
    <submittedName>
        <fullName evidence="1">Uncharacterized protein</fullName>
    </submittedName>
</protein>
<accession>A0A2P5VX35</accession>
<dbReference type="AlphaFoldDB" id="A0A2P5VX35"/>